<keyword evidence="1" id="KW-0378">Hydrolase</keyword>
<sequence>MQGKRKRSGSARIARITRSSAHYKRQCDEAIVLSDDESSSDVAEISSAFAISASLPLPATNPVVIVLGDSEVESPAIVSRARKLRPITPSRSAPGPSPGLAVTEPSLLSNNGGSRSGAIVPVQRRSSILTLVPSAGVVASGICSPPPSPKQVPAIVLVDDDGGGCIPVSYPVVASPKVADLEPAIPDADEKQATERLSYLYIFDNVLQTVLGGESHLFSDQEQETLRAFAALERHSRYLYTRLFMRKHGWIRVSALKNYGLDVVVEQSCKCLGMRTSSHEPFVQSEAEISDGEEALQVLTLPELKGLAKARGIKQLTGKPKEAICAAILKSTKQRTVVSFFRKAAGGNSGNIDPVKERLDTLIREVAKLTGPLVRLCPRSVELFERLHLVFFRAPTFRGDDNPMKVAVLATIGQIRFPKYSVDRSCDLFTSREDVIQYKALLDVGSKMNELGSVSVKETDSHKQGWEMFLAHRDMWMQHIESLRDKAGVQSR</sequence>
<evidence type="ECO:0000313" key="1">
    <source>
        <dbReference type="EMBL" id="KAJ2890712.1"/>
    </source>
</evidence>
<dbReference type="Proteomes" id="UP001139981">
    <property type="component" value="Unassembled WGS sequence"/>
</dbReference>
<feature type="non-terminal residue" evidence="1">
    <location>
        <position position="492"/>
    </location>
</feature>
<comment type="caution">
    <text evidence="1">The sequence shown here is derived from an EMBL/GenBank/DDBJ whole genome shotgun (WGS) entry which is preliminary data.</text>
</comment>
<proteinExistence type="predicted"/>
<dbReference type="EMBL" id="JANBVB010001243">
    <property type="protein sequence ID" value="KAJ2890712.1"/>
    <property type="molecule type" value="Genomic_DNA"/>
</dbReference>
<evidence type="ECO:0000313" key="2">
    <source>
        <dbReference type="Proteomes" id="UP001139981"/>
    </source>
</evidence>
<keyword evidence="2" id="KW-1185">Reference proteome</keyword>
<accession>A0ACC1M0T1</accession>
<dbReference type="EC" id="3.1.4.1" evidence="1"/>
<reference evidence="1" key="1">
    <citation type="submission" date="2022-07" db="EMBL/GenBank/DDBJ databases">
        <title>Phylogenomic reconstructions and comparative analyses of Kickxellomycotina fungi.</title>
        <authorList>
            <person name="Reynolds N.K."/>
            <person name="Stajich J.E."/>
            <person name="Barry K."/>
            <person name="Grigoriev I.V."/>
            <person name="Crous P."/>
            <person name="Smith M.E."/>
        </authorList>
    </citation>
    <scope>NUCLEOTIDE SEQUENCE</scope>
    <source>
        <strain evidence="1">CBS 190363</strain>
    </source>
</reference>
<protein>
    <submittedName>
        <fullName evidence="1">Fanconi-associated nuclease 1</fullName>
        <ecNumber evidence="1">3.1.4.1</ecNumber>
    </submittedName>
</protein>
<gene>
    <name evidence="1" type="primary">FAN1</name>
    <name evidence="1" type="ORF">IWW38_003981</name>
</gene>
<name>A0ACC1M0T1_9FUNG</name>
<organism evidence="1 2">
    <name type="scientific">Coemansia aciculifera</name>
    <dbReference type="NCBI Taxonomy" id="417176"/>
    <lineage>
        <taxon>Eukaryota</taxon>
        <taxon>Fungi</taxon>
        <taxon>Fungi incertae sedis</taxon>
        <taxon>Zoopagomycota</taxon>
        <taxon>Kickxellomycotina</taxon>
        <taxon>Kickxellomycetes</taxon>
        <taxon>Kickxellales</taxon>
        <taxon>Kickxellaceae</taxon>
        <taxon>Coemansia</taxon>
    </lineage>
</organism>